<name>A0A2P6TTH6_CHLSO</name>
<dbReference type="CDD" id="cd15841">
    <property type="entry name" value="SNARE_Qc"/>
    <property type="match status" value="1"/>
</dbReference>
<dbReference type="GO" id="GO:0015031">
    <property type="term" value="P:protein transport"/>
    <property type="evidence" value="ECO:0007669"/>
    <property type="project" value="UniProtKB-KW"/>
</dbReference>
<dbReference type="AlphaFoldDB" id="A0A2P6TTH6"/>
<reference evidence="6 7" key="1">
    <citation type="journal article" date="2018" name="Plant J.">
        <title>Genome sequences of Chlorella sorokiniana UTEX 1602 and Micractinium conductrix SAG 241.80: implications to maltose excretion by a green alga.</title>
        <authorList>
            <person name="Arriola M.B."/>
            <person name="Velmurugan N."/>
            <person name="Zhang Y."/>
            <person name="Plunkett M.H."/>
            <person name="Hondzo H."/>
            <person name="Barney B.M."/>
        </authorList>
    </citation>
    <scope>NUCLEOTIDE SEQUENCE [LARGE SCALE GENOMIC DNA]</scope>
    <source>
        <strain evidence="7">UTEX 1602</strain>
    </source>
</reference>
<dbReference type="EMBL" id="LHPG02000007">
    <property type="protein sequence ID" value="PRW57366.1"/>
    <property type="molecule type" value="Genomic_DNA"/>
</dbReference>
<dbReference type="Gene3D" id="1.20.5.110">
    <property type="match status" value="1"/>
</dbReference>
<keyword evidence="1" id="KW-0813">Transport</keyword>
<evidence type="ECO:0000259" key="5">
    <source>
        <dbReference type="PROSITE" id="PS50192"/>
    </source>
</evidence>
<evidence type="ECO:0000313" key="6">
    <source>
        <dbReference type="EMBL" id="PRW57366.1"/>
    </source>
</evidence>
<dbReference type="OrthoDB" id="29755at2759"/>
<feature type="domain" description="T-SNARE coiled-coil homology" evidence="5">
    <location>
        <begin position="174"/>
        <end position="236"/>
    </location>
</feature>
<keyword evidence="4" id="KW-1133">Transmembrane helix</keyword>
<protein>
    <submittedName>
        <fullName evidence="6">Qc-SNARE SYP7-family</fullName>
    </submittedName>
</protein>
<evidence type="ECO:0000256" key="1">
    <source>
        <dbReference type="ARBA" id="ARBA00022927"/>
    </source>
</evidence>
<dbReference type="SUPFAM" id="SSF58038">
    <property type="entry name" value="SNARE fusion complex"/>
    <property type="match status" value="1"/>
</dbReference>
<feature type="coiled-coil region" evidence="2">
    <location>
        <begin position="38"/>
        <end position="65"/>
    </location>
</feature>
<keyword evidence="7" id="KW-1185">Reference proteome</keyword>
<dbReference type="InterPro" id="IPR000727">
    <property type="entry name" value="T_SNARE_dom"/>
</dbReference>
<evidence type="ECO:0000256" key="2">
    <source>
        <dbReference type="SAM" id="Coils"/>
    </source>
</evidence>
<gene>
    <name evidence="6" type="ORF">C2E21_3928</name>
</gene>
<feature type="region of interest" description="Disordered" evidence="3">
    <location>
        <begin position="121"/>
        <end position="144"/>
    </location>
</feature>
<accession>A0A2P6TTH6</accession>
<feature type="transmembrane region" description="Helical" evidence="4">
    <location>
        <begin position="246"/>
        <end position="267"/>
    </location>
</feature>
<keyword evidence="4" id="KW-0812">Transmembrane</keyword>
<evidence type="ECO:0000256" key="3">
    <source>
        <dbReference type="SAM" id="MobiDB-lite"/>
    </source>
</evidence>
<proteinExistence type="predicted"/>
<dbReference type="PROSITE" id="PS50192">
    <property type="entry name" value="T_SNARE"/>
    <property type="match status" value="1"/>
</dbReference>
<organism evidence="6 7">
    <name type="scientific">Chlorella sorokiniana</name>
    <name type="common">Freshwater green alga</name>
    <dbReference type="NCBI Taxonomy" id="3076"/>
    <lineage>
        <taxon>Eukaryota</taxon>
        <taxon>Viridiplantae</taxon>
        <taxon>Chlorophyta</taxon>
        <taxon>core chlorophytes</taxon>
        <taxon>Trebouxiophyceae</taxon>
        <taxon>Chlorellales</taxon>
        <taxon>Chlorellaceae</taxon>
        <taxon>Chlorella clade</taxon>
        <taxon>Chlorella</taxon>
    </lineage>
</organism>
<comment type="caution">
    <text evidence="6">The sequence shown here is derived from an EMBL/GenBank/DDBJ whole genome shotgun (WGS) entry which is preliminary data.</text>
</comment>
<keyword evidence="1" id="KW-0653">Protein transport</keyword>
<dbReference type="Proteomes" id="UP000239899">
    <property type="component" value="Unassembled WGS sequence"/>
</dbReference>
<keyword evidence="4" id="KW-0472">Membrane</keyword>
<keyword evidence="2" id="KW-0175">Coiled coil</keyword>
<dbReference type="STRING" id="3076.A0A2P6TTH6"/>
<evidence type="ECO:0000313" key="7">
    <source>
        <dbReference type="Proteomes" id="UP000239899"/>
    </source>
</evidence>
<evidence type="ECO:0000256" key="4">
    <source>
        <dbReference type="SAM" id="Phobius"/>
    </source>
</evidence>
<sequence length="268" mass="30356">MNVTDVLLRSQAIYKKYEKYDSLGATREKTDDPFTDELNMVLDKVQDLQLRADEIAAEKNRALKAALNAELRKTKATLLEQAVPLLEKMAKKGKGLTPEKIAARQAQVAELKQTIEEISDGVHSARKPQRPFGHGSPGKGGEITINATQADGRFESRDYYTHTDQSRAFQQEWTEAKSRQDQQLESIETGLGQLKDIGAAMNEELQRHDILINEVDEKMDKVTKELQTNNMRLKGLVTKMRSTRNFVVDIVLICILLAIGLYLYNFFK</sequence>